<organism evidence="2 3">
    <name type="scientific">Asparagus officinalis</name>
    <name type="common">Garden asparagus</name>
    <dbReference type="NCBI Taxonomy" id="4686"/>
    <lineage>
        <taxon>Eukaryota</taxon>
        <taxon>Viridiplantae</taxon>
        <taxon>Streptophyta</taxon>
        <taxon>Embryophyta</taxon>
        <taxon>Tracheophyta</taxon>
        <taxon>Spermatophyta</taxon>
        <taxon>Magnoliopsida</taxon>
        <taxon>Liliopsida</taxon>
        <taxon>Asparagales</taxon>
        <taxon>Asparagaceae</taxon>
        <taxon>Asparagoideae</taxon>
        <taxon>Asparagus</taxon>
    </lineage>
</organism>
<dbReference type="EMBL" id="CM007383">
    <property type="protein sequence ID" value="ONK75303.1"/>
    <property type="molecule type" value="Genomic_DNA"/>
</dbReference>
<feature type="domain" description="FBD" evidence="1">
    <location>
        <begin position="385"/>
        <end position="457"/>
    </location>
</feature>
<dbReference type="Pfam" id="PF24758">
    <property type="entry name" value="LRR_At5g56370"/>
    <property type="match status" value="1"/>
</dbReference>
<dbReference type="OrthoDB" id="633625at2759"/>
<dbReference type="PANTHER" id="PTHR31900:SF30">
    <property type="entry name" value="SUPERFAMILY PROTEIN, PUTATIVE-RELATED"/>
    <property type="match status" value="1"/>
</dbReference>
<dbReference type="InterPro" id="IPR050232">
    <property type="entry name" value="FBL13/AtMIF1-like"/>
</dbReference>
<dbReference type="InterPro" id="IPR006566">
    <property type="entry name" value="FBD"/>
</dbReference>
<dbReference type="Gramene" id="ONK75303">
    <property type="protein sequence ID" value="ONK75303"/>
    <property type="gene ID" value="A4U43_C03F15450"/>
</dbReference>
<accession>A0A5P1FC30</accession>
<protein>
    <recommendedName>
        <fullName evidence="1">FBD domain-containing protein</fullName>
    </recommendedName>
</protein>
<dbReference type="InterPro" id="IPR055411">
    <property type="entry name" value="LRR_FXL15/At3g58940/PEG3-like"/>
</dbReference>
<dbReference type="InterPro" id="IPR001810">
    <property type="entry name" value="F-box_dom"/>
</dbReference>
<dbReference type="AlphaFoldDB" id="A0A5P1FC30"/>
<dbReference type="Pfam" id="PF08387">
    <property type="entry name" value="FBD"/>
    <property type="match status" value="1"/>
</dbReference>
<dbReference type="Pfam" id="PF00646">
    <property type="entry name" value="F-box"/>
    <property type="match status" value="1"/>
</dbReference>
<evidence type="ECO:0000313" key="3">
    <source>
        <dbReference type="Proteomes" id="UP000243459"/>
    </source>
</evidence>
<gene>
    <name evidence="2" type="ORF">A4U43_C03F15450</name>
</gene>
<dbReference type="InterPro" id="IPR032675">
    <property type="entry name" value="LRR_dom_sf"/>
</dbReference>
<name>A0A5P1FC30_ASPOF</name>
<dbReference type="SUPFAM" id="SSF81383">
    <property type="entry name" value="F-box domain"/>
    <property type="match status" value="1"/>
</dbReference>
<dbReference type="Gene3D" id="3.80.10.10">
    <property type="entry name" value="Ribonuclease Inhibitor"/>
    <property type="match status" value="1"/>
</dbReference>
<dbReference type="SMART" id="SM00579">
    <property type="entry name" value="FBD"/>
    <property type="match status" value="1"/>
</dbReference>
<dbReference type="OMA" id="HEDDPRA"/>
<dbReference type="PANTHER" id="PTHR31900">
    <property type="entry name" value="F-BOX/RNI SUPERFAMILY PROTEIN-RELATED"/>
    <property type="match status" value="1"/>
</dbReference>
<reference evidence="3" key="1">
    <citation type="journal article" date="2017" name="Nat. Commun.">
        <title>The asparagus genome sheds light on the origin and evolution of a young Y chromosome.</title>
        <authorList>
            <person name="Harkess A."/>
            <person name="Zhou J."/>
            <person name="Xu C."/>
            <person name="Bowers J.E."/>
            <person name="Van der Hulst R."/>
            <person name="Ayyampalayam S."/>
            <person name="Mercati F."/>
            <person name="Riccardi P."/>
            <person name="McKain M.R."/>
            <person name="Kakrana A."/>
            <person name="Tang H."/>
            <person name="Ray J."/>
            <person name="Groenendijk J."/>
            <person name="Arikit S."/>
            <person name="Mathioni S.M."/>
            <person name="Nakano M."/>
            <person name="Shan H."/>
            <person name="Telgmann-Rauber A."/>
            <person name="Kanno A."/>
            <person name="Yue Z."/>
            <person name="Chen H."/>
            <person name="Li W."/>
            <person name="Chen Y."/>
            <person name="Xu X."/>
            <person name="Zhang Y."/>
            <person name="Luo S."/>
            <person name="Chen H."/>
            <person name="Gao J."/>
            <person name="Mao Z."/>
            <person name="Pires J.C."/>
            <person name="Luo M."/>
            <person name="Kudrna D."/>
            <person name="Wing R.A."/>
            <person name="Meyers B.C."/>
            <person name="Yi K."/>
            <person name="Kong H."/>
            <person name="Lavrijsen P."/>
            <person name="Sunseri F."/>
            <person name="Falavigna A."/>
            <person name="Ye Y."/>
            <person name="Leebens-Mack J.H."/>
            <person name="Chen G."/>
        </authorList>
    </citation>
    <scope>NUCLEOTIDE SEQUENCE [LARGE SCALE GENOMIC DNA]</scope>
    <source>
        <strain evidence="3">cv. DH0086</strain>
    </source>
</reference>
<sequence length="466" mass="53271">METSSIGKAIDNRDRLSELPQNIIDIILSKLTTKTAIKNTSILSKPWRDAWITCPKLVLKRQEFCCHHSFVKFVERVLAIRATSSITAFELYWTNVPDVSCISTWLHYAMRHNVQEIVLHVHSRDMLELPTSFFRCPTLKHLDIDGSMRLEYPRAILNCFLKLPNSLNLINLRYLHLNFVKCTQELLEKLISSCALLESLRLGVVFENIEISALNLKTLYLDYIYGTVQISTPKLESLSCNLFMFGKILTEDLKFLEEADVWCGGTLQWSVDELTKFWSQLSNAKVLNLTGGAVESLSGIDLSYQTSPVFSNLKQLTIRAPLTTENINVIITLLRRSPNLEKLVLHNNQTTNRLVDFWGDHKAPWQLKDGRGVSYYKAPRQLEDGCGFPNLKDISISSFLGERTEYQLVKFFLEEANTLQMMTIYRKVSNYAATAKAICEKLLAMHIASPHAKVLITDDFPRGNWL</sequence>
<evidence type="ECO:0000259" key="1">
    <source>
        <dbReference type="SMART" id="SM00579"/>
    </source>
</evidence>
<dbReference type="InterPro" id="IPR036047">
    <property type="entry name" value="F-box-like_dom_sf"/>
</dbReference>
<proteinExistence type="predicted"/>
<dbReference type="SUPFAM" id="SSF52047">
    <property type="entry name" value="RNI-like"/>
    <property type="match status" value="1"/>
</dbReference>
<keyword evidence="3" id="KW-1185">Reference proteome</keyword>
<evidence type="ECO:0000313" key="2">
    <source>
        <dbReference type="EMBL" id="ONK75303.1"/>
    </source>
</evidence>
<dbReference type="Proteomes" id="UP000243459">
    <property type="component" value="Chromosome 3"/>
</dbReference>